<evidence type="ECO:0000313" key="6">
    <source>
        <dbReference type="Proteomes" id="UP000634668"/>
    </source>
</evidence>
<dbReference type="InterPro" id="IPR002932">
    <property type="entry name" value="Glu_synthdom"/>
</dbReference>
<dbReference type="CDD" id="cd02808">
    <property type="entry name" value="GltS_FMN"/>
    <property type="match status" value="1"/>
</dbReference>
<keyword evidence="6" id="KW-1185">Reference proteome</keyword>
<dbReference type="GO" id="GO:0015930">
    <property type="term" value="F:glutamate synthase activity"/>
    <property type="evidence" value="ECO:0007669"/>
    <property type="project" value="InterPro"/>
</dbReference>
<dbReference type="AlphaFoldDB" id="A0A918IRL1"/>
<dbReference type="InterPro" id="IPR027283">
    <property type="entry name" value="YerD"/>
</dbReference>
<dbReference type="GO" id="GO:0006537">
    <property type="term" value="P:glutamate biosynthetic process"/>
    <property type="evidence" value="ECO:0007669"/>
    <property type="project" value="InterPro"/>
</dbReference>
<reference evidence="5" key="2">
    <citation type="submission" date="2020-09" db="EMBL/GenBank/DDBJ databases">
        <authorList>
            <person name="Sun Q."/>
            <person name="Kim S."/>
        </authorList>
    </citation>
    <scope>NUCLEOTIDE SEQUENCE</scope>
    <source>
        <strain evidence="5">KCTC 12113</strain>
    </source>
</reference>
<dbReference type="RefSeq" id="WP_034234366.1">
    <property type="nucleotide sequence ID" value="NZ_BMWP01000005.1"/>
</dbReference>
<organism evidence="5 6">
    <name type="scientific">Arenibacter certesii</name>
    <dbReference type="NCBI Taxonomy" id="228955"/>
    <lineage>
        <taxon>Bacteria</taxon>
        <taxon>Pseudomonadati</taxon>
        <taxon>Bacteroidota</taxon>
        <taxon>Flavobacteriia</taxon>
        <taxon>Flavobacteriales</taxon>
        <taxon>Flavobacteriaceae</taxon>
        <taxon>Arenibacter</taxon>
    </lineage>
</organism>
<evidence type="ECO:0000259" key="4">
    <source>
        <dbReference type="Pfam" id="PF01645"/>
    </source>
</evidence>
<proteinExistence type="inferred from homology"/>
<protein>
    <submittedName>
        <fullName evidence="5">FMN-binding glutamate synthase family protein</fullName>
    </submittedName>
</protein>
<comment type="similarity">
    <text evidence="1 2">Belongs to the glutamate synthase family.</text>
</comment>
<dbReference type="Pfam" id="PF01645">
    <property type="entry name" value="Glu_synthase"/>
    <property type="match status" value="1"/>
</dbReference>
<feature type="domain" description="Glutamate synthase" evidence="4">
    <location>
        <begin position="156"/>
        <end position="473"/>
    </location>
</feature>
<sequence>MKVRELFIVISVIVIAIIAGTAFFWPPILWTLLLFVPLILMGVYDIFQKKHTIRRNFPLIGRFRYMLESVRPEIMQYFVETDTEGRPLNRILRSLIYRRAKKQNDTEPFGTQMDLYHSGYEWMEHSMYAKHNPKEIGEFPRLIIGGKDCLQPYSSSLLNISAMSFGSLSRNAILALNQGAKMGNFAHNTGEGGISDYHLEPGGDLIWQIGTGYFGCRNDDGTFNEETFRENALRPQVKMIEIKLSQGAKPGHGGILPAAKNTEEIARIRHIQPHVAVHSPPAHSAFADPIQFMHFIKKLRDLSDGKPIGFKLCIGRKQEFMDFCEAMVYTGITPDFITVDGGEGGTGAAPVEFSNSMGMPLREGLVFVHDTLVGFALRKEIKVIVAGKIITGFSMARAIALGADGCNSARAMMLSIGCIQALKCNTNTCPVGVATQNKSLEKGLVVADKAPRVRNYHEATIHSFLELVAAAGLDGPYELSREHISKRIGMYNVRTYDEIYPYMEEGSLLKIDTIPEHYKRYYKLTRIMK</sequence>
<name>A0A918IRL1_9FLAO</name>
<dbReference type="InterPro" id="IPR024188">
    <property type="entry name" value="GltB"/>
</dbReference>
<dbReference type="PANTHER" id="PTHR43819:SF1">
    <property type="entry name" value="ARCHAEAL-TYPE GLUTAMATE SYNTHASE [NADPH]"/>
    <property type="match status" value="1"/>
</dbReference>
<reference evidence="5" key="1">
    <citation type="journal article" date="2014" name="Int. J. Syst. Evol. Microbiol.">
        <title>Complete genome sequence of Corynebacterium casei LMG S-19264T (=DSM 44701T), isolated from a smear-ripened cheese.</title>
        <authorList>
            <consortium name="US DOE Joint Genome Institute (JGI-PGF)"/>
            <person name="Walter F."/>
            <person name="Albersmeier A."/>
            <person name="Kalinowski J."/>
            <person name="Ruckert C."/>
        </authorList>
    </citation>
    <scope>NUCLEOTIDE SEQUENCE</scope>
    <source>
        <strain evidence="5">KCTC 12113</strain>
    </source>
</reference>
<feature type="transmembrane region" description="Helical" evidence="3">
    <location>
        <begin position="30"/>
        <end position="47"/>
    </location>
</feature>
<evidence type="ECO:0000256" key="1">
    <source>
        <dbReference type="ARBA" id="ARBA00009716"/>
    </source>
</evidence>
<feature type="transmembrane region" description="Helical" evidence="3">
    <location>
        <begin position="7"/>
        <end position="24"/>
    </location>
</feature>
<evidence type="ECO:0000256" key="2">
    <source>
        <dbReference type="PIRNR" id="PIRNR006429"/>
    </source>
</evidence>
<dbReference type="PIRSF" id="PIRSF006429">
    <property type="entry name" value="GOGAT_lg_2"/>
    <property type="match status" value="1"/>
</dbReference>
<dbReference type="EMBL" id="BMWP01000005">
    <property type="protein sequence ID" value="GGW27487.1"/>
    <property type="molecule type" value="Genomic_DNA"/>
</dbReference>
<dbReference type="Proteomes" id="UP000634668">
    <property type="component" value="Unassembled WGS sequence"/>
</dbReference>
<dbReference type="Gene3D" id="3.20.20.70">
    <property type="entry name" value="Aldolase class I"/>
    <property type="match status" value="1"/>
</dbReference>
<accession>A0A918IRL1</accession>
<gene>
    <name evidence="5" type="ORF">GCM10007383_11100</name>
</gene>
<keyword evidence="3" id="KW-0812">Transmembrane</keyword>
<dbReference type="PANTHER" id="PTHR43819">
    <property type="entry name" value="ARCHAEAL-TYPE GLUTAMATE SYNTHASE [NADPH]"/>
    <property type="match status" value="1"/>
</dbReference>
<comment type="caution">
    <text evidence="5">The sequence shown here is derived from an EMBL/GenBank/DDBJ whole genome shotgun (WGS) entry which is preliminary data.</text>
</comment>
<dbReference type="PIRSF" id="PIRSF500060">
    <property type="entry name" value="UCP500060"/>
    <property type="match status" value="1"/>
</dbReference>
<dbReference type="InterPro" id="IPR013785">
    <property type="entry name" value="Aldolase_TIM"/>
</dbReference>
<evidence type="ECO:0000313" key="5">
    <source>
        <dbReference type="EMBL" id="GGW27487.1"/>
    </source>
</evidence>
<evidence type="ECO:0000256" key="3">
    <source>
        <dbReference type="SAM" id="Phobius"/>
    </source>
</evidence>
<keyword evidence="3" id="KW-0472">Membrane</keyword>
<keyword evidence="3" id="KW-1133">Transmembrane helix</keyword>
<dbReference type="SUPFAM" id="SSF51395">
    <property type="entry name" value="FMN-linked oxidoreductases"/>
    <property type="match status" value="1"/>
</dbReference>